<gene>
    <name evidence="2" type="ORF">B4122_3361</name>
    <name evidence="3" type="ORF">P5633_08210</name>
    <name evidence="4" type="ORF">QL281_06820</name>
    <name evidence="1" type="ORF">SC09_contig4orf00077</name>
</gene>
<dbReference type="STRING" id="483913.AN935_15795"/>
<evidence type="ECO:0000313" key="6">
    <source>
        <dbReference type="Proteomes" id="UP000076442"/>
    </source>
</evidence>
<dbReference type="Proteomes" id="UP001229422">
    <property type="component" value="Chromosome"/>
</dbReference>
<evidence type="ECO:0000313" key="4">
    <source>
        <dbReference type="EMBL" id="WHM22747.1"/>
    </source>
</evidence>
<reference evidence="3" key="3">
    <citation type="submission" date="2023-03" db="EMBL/GenBank/DDBJ databases">
        <title>Complete genome sequences of 52 Bacillus and Priestia strains isolated from West-African fermentations and 26 reference strains from the DSMZ collection.</title>
        <authorList>
            <person name="Wiedenbein E.S."/>
            <person name="Canoy T.S."/>
            <person name="Hui Y."/>
            <person name="Parkouda C."/>
            <person name="Dawende C."/>
            <person name="Ametefe E."/>
            <person name="Jespersen L."/>
            <person name="Nielsen D.S."/>
        </authorList>
    </citation>
    <scope>NUCLEOTIDE SEQUENCE</scope>
    <source>
        <strain evidence="3">PRO56</strain>
    </source>
</reference>
<protein>
    <submittedName>
        <fullName evidence="1">Uncharacterized protein</fullName>
    </submittedName>
</protein>
<sequence length="67" mass="8055">MYKERKGTIIVVLAETKKFASHTMTKFFLRIEITSPSYYFGFLTNYKETIHNLKETKRLGKFIIFRK</sequence>
<dbReference type="Proteomes" id="UP001214898">
    <property type="component" value="Chromosome"/>
</dbReference>
<dbReference type="EMBL" id="CP125292">
    <property type="protein sequence ID" value="WHM22747.1"/>
    <property type="molecule type" value="Genomic_DNA"/>
</dbReference>
<dbReference type="RefSeq" id="WP_003243502.1">
    <property type="nucleotide sequence ID" value="NZ_AP024621.1"/>
</dbReference>
<organism evidence="1 5">
    <name type="scientific">Bacillus subtilis</name>
    <dbReference type="NCBI Taxonomy" id="1423"/>
    <lineage>
        <taxon>Bacteria</taxon>
        <taxon>Bacillati</taxon>
        <taxon>Bacillota</taxon>
        <taxon>Bacilli</taxon>
        <taxon>Bacillales</taxon>
        <taxon>Bacillaceae</taxon>
        <taxon>Bacillus</taxon>
    </lineage>
</organism>
<reference evidence="2 6" key="2">
    <citation type="submission" date="2015-09" db="EMBL/GenBank/DDBJ databases">
        <title>Spore heat resistance.</title>
        <authorList>
            <person name="Boekhorst J."/>
            <person name="Berendsen E.M."/>
            <person name="Wells-Bennik M.H."/>
            <person name="Kuipers O.P."/>
        </authorList>
    </citation>
    <scope>NUCLEOTIDE SEQUENCE [LARGE SCALE GENOMIC DNA]</scope>
    <source>
        <strain evidence="2 6">B4122</strain>
    </source>
</reference>
<evidence type="ECO:0000313" key="2">
    <source>
        <dbReference type="EMBL" id="KZD90440.1"/>
    </source>
</evidence>
<evidence type="ECO:0000313" key="3">
    <source>
        <dbReference type="EMBL" id="WEY86091.1"/>
    </source>
</evidence>
<proteinExistence type="predicted"/>
<name>A0A085C3J1_BACIU</name>
<dbReference type="EMBL" id="CP120576">
    <property type="protein sequence ID" value="WEY86091.1"/>
    <property type="molecule type" value="Genomic_DNA"/>
</dbReference>
<reference evidence="1 5" key="1">
    <citation type="submission" date="2014-12" db="EMBL/GenBank/DDBJ databases">
        <title>Comparative genome analysis of Bacillus coagulans HM-08, Clostridium butyricum HM-68, Bacillus subtilis HM-66 and Bacillus licheniformis BL-09.</title>
        <authorList>
            <person name="Zhang H."/>
        </authorList>
    </citation>
    <scope>NUCLEOTIDE SEQUENCE [LARGE SCALE GENOMIC DNA]</scope>
    <source>
        <strain evidence="1 5">HM-66</strain>
    </source>
</reference>
<reference evidence="4" key="4">
    <citation type="submission" date="2023-05" db="EMBL/GenBank/DDBJ databases">
        <title>Complete genome sequence of Bacillus subtilis SRCM117797 isolated from Soybean paste.</title>
        <authorList>
            <person name="Abraha H.B."/>
            <person name="Kim K.-P."/>
            <person name="Ryu M.-S."/>
            <person name="Jeong D.-Y."/>
        </authorList>
    </citation>
    <scope>NUCLEOTIDE SEQUENCE</scope>
    <source>
        <strain evidence="4">SRCM117797</strain>
    </source>
</reference>
<accession>A0A085C3J1</accession>
<dbReference type="PATRIC" id="fig|1423.134.peg.2202"/>
<dbReference type="EMBL" id="JXBC01000013">
    <property type="protein sequence ID" value="KIU05333.1"/>
    <property type="molecule type" value="Genomic_DNA"/>
</dbReference>
<evidence type="ECO:0000313" key="5">
    <source>
        <dbReference type="Proteomes" id="UP000032247"/>
    </source>
</evidence>
<dbReference type="Proteomes" id="UP000032247">
    <property type="component" value="Unassembled WGS sequence"/>
</dbReference>
<dbReference type="Proteomes" id="UP000076442">
    <property type="component" value="Unassembled WGS sequence"/>
</dbReference>
<evidence type="ECO:0000313" key="1">
    <source>
        <dbReference type="EMBL" id="KIU05333.1"/>
    </source>
</evidence>
<dbReference type="AlphaFoldDB" id="A0A085C3J1"/>
<dbReference type="EMBL" id="LJZV01000016">
    <property type="protein sequence ID" value="KZD90440.1"/>
    <property type="molecule type" value="Genomic_DNA"/>
</dbReference>